<evidence type="ECO:0000256" key="1">
    <source>
        <dbReference type="ARBA" id="ARBA00004173"/>
    </source>
</evidence>
<dbReference type="OrthoDB" id="428822at2759"/>
<dbReference type="InterPro" id="IPR000924">
    <property type="entry name" value="Glu/Gln-tRNA-synth"/>
</dbReference>
<dbReference type="GO" id="GO:0004818">
    <property type="term" value="F:glutamate-tRNA ligase activity"/>
    <property type="evidence" value="ECO:0007669"/>
    <property type="project" value="UniProtKB-EC"/>
</dbReference>
<name>A0A1B2J720_PICPA</name>
<keyword evidence="5 11" id="KW-0547">Nucleotide-binding</keyword>
<dbReference type="InterPro" id="IPR045462">
    <property type="entry name" value="aa-tRNA-synth_I_cd-bd"/>
</dbReference>
<dbReference type="InterPro" id="IPR020751">
    <property type="entry name" value="aa-tRNA-synth_I_codon-bd_sub2"/>
</dbReference>
<dbReference type="Proteomes" id="UP000094565">
    <property type="component" value="Chromosome 1"/>
</dbReference>
<keyword evidence="15" id="KW-1185">Reference proteome</keyword>
<dbReference type="HAMAP" id="MF_00022">
    <property type="entry name" value="Glu_tRNA_synth_type1"/>
    <property type="match status" value="1"/>
</dbReference>
<dbReference type="GO" id="GO:0005524">
    <property type="term" value="F:ATP binding"/>
    <property type="evidence" value="ECO:0007669"/>
    <property type="project" value="UniProtKB-KW"/>
</dbReference>
<evidence type="ECO:0000256" key="4">
    <source>
        <dbReference type="ARBA" id="ARBA00022598"/>
    </source>
</evidence>
<evidence type="ECO:0000313" key="14">
    <source>
        <dbReference type="EMBL" id="ANZ73728.1"/>
    </source>
</evidence>
<dbReference type="SUPFAM" id="SSF52374">
    <property type="entry name" value="Nucleotidylyl transferase"/>
    <property type="match status" value="1"/>
</dbReference>
<dbReference type="InterPro" id="IPR004527">
    <property type="entry name" value="Glu-tRNA-ligase_bac/mito"/>
</dbReference>
<feature type="domain" description="Aminoacyl-tRNA synthetase class I anticodon-binding" evidence="13">
    <location>
        <begin position="391"/>
        <end position="501"/>
    </location>
</feature>
<keyword evidence="7 11" id="KW-0648">Protein biosynthesis</keyword>
<dbReference type="CDD" id="cd00808">
    <property type="entry name" value="GluRS_core"/>
    <property type="match status" value="1"/>
</dbReference>
<dbReference type="EMBL" id="CP014584">
    <property type="protein sequence ID" value="ANZ73728.1"/>
    <property type="molecule type" value="Genomic_DNA"/>
</dbReference>
<dbReference type="InterPro" id="IPR008925">
    <property type="entry name" value="aa_tRNA-synth_I_cd-bd_sf"/>
</dbReference>
<dbReference type="InterPro" id="IPR020058">
    <property type="entry name" value="Glu/Gln-tRNA-synth_Ib_cat-dom"/>
</dbReference>
<evidence type="ECO:0000256" key="9">
    <source>
        <dbReference type="ARBA" id="ARBA00030865"/>
    </source>
</evidence>
<accession>A0A1B2J720</accession>
<dbReference type="Gene3D" id="1.10.10.350">
    <property type="match status" value="1"/>
</dbReference>
<dbReference type="GO" id="GO:0000049">
    <property type="term" value="F:tRNA binding"/>
    <property type="evidence" value="ECO:0007669"/>
    <property type="project" value="InterPro"/>
</dbReference>
<dbReference type="SUPFAM" id="SSF48163">
    <property type="entry name" value="An anticodon-binding domain of class I aminoacyl-tRNA synthetases"/>
    <property type="match status" value="1"/>
</dbReference>
<reference evidence="14 15" key="1">
    <citation type="submission" date="2016-02" db="EMBL/GenBank/DDBJ databases">
        <title>Comparative genomic and transcriptomic foundation for Pichia pastoris.</title>
        <authorList>
            <person name="Love K.R."/>
            <person name="Shah K.A."/>
            <person name="Whittaker C.A."/>
            <person name="Wu J."/>
            <person name="Bartlett M.C."/>
            <person name="Ma D."/>
            <person name="Leeson R.L."/>
            <person name="Priest M."/>
            <person name="Young S.K."/>
            <person name="Love J.C."/>
        </authorList>
    </citation>
    <scope>NUCLEOTIDE SEQUENCE [LARGE SCALE GENOMIC DNA]</scope>
    <source>
        <strain evidence="14 15">ATCC 28485</strain>
    </source>
</reference>
<dbReference type="GO" id="GO:0005739">
    <property type="term" value="C:mitochondrion"/>
    <property type="evidence" value="ECO:0007669"/>
    <property type="project" value="UniProtKB-SubCell"/>
</dbReference>
<dbReference type="Pfam" id="PF00749">
    <property type="entry name" value="tRNA-synt_1c"/>
    <property type="match status" value="1"/>
</dbReference>
<evidence type="ECO:0000256" key="6">
    <source>
        <dbReference type="ARBA" id="ARBA00022840"/>
    </source>
</evidence>
<evidence type="ECO:0000313" key="15">
    <source>
        <dbReference type="Proteomes" id="UP000094565"/>
    </source>
</evidence>
<evidence type="ECO:0000256" key="5">
    <source>
        <dbReference type="ARBA" id="ARBA00022741"/>
    </source>
</evidence>
<dbReference type="AlphaFoldDB" id="A0A1B2J720"/>
<dbReference type="EC" id="6.1.1.17" evidence="3"/>
<proteinExistence type="inferred from homology"/>
<dbReference type="Gene3D" id="3.40.50.620">
    <property type="entry name" value="HUPs"/>
    <property type="match status" value="1"/>
</dbReference>
<dbReference type="InterPro" id="IPR014729">
    <property type="entry name" value="Rossmann-like_a/b/a_fold"/>
</dbReference>
<protein>
    <recommendedName>
        <fullName evidence="10">Glutamate--tRNA ligase, mitochondrial</fullName>
        <ecNumber evidence="3">6.1.1.17</ecNumber>
    </recommendedName>
    <alternativeName>
        <fullName evidence="9">Glutamyl-tRNA synthetase</fullName>
    </alternativeName>
</protein>
<keyword evidence="6 11" id="KW-0067">ATP-binding</keyword>
<comment type="subcellular location">
    <subcellularLocation>
        <location evidence="1">Mitochondrion</location>
    </subcellularLocation>
</comment>
<keyword evidence="8 11" id="KW-0030">Aminoacyl-tRNA synthetase</keyword>
<evidence type="ECO:0000259" key="12">
    <source>
        <dbReference type="Pfam" id="PF00749"/>
    </source>
</evidence>
<dbReference type="InterPro" id="IPR049940">
    <property type="entry name" value="GluQ/Sye"/>
</dbReference>
<evidence type="ECO:0000256" key="10">
    <source>
        <dbReference type="ARBA" id="ARBA00072917"/>
    </source>
</evidence>
<evidence type="ECO:0000256" key="2">
    <source>
        <dbReference type="ARBA" id="ARBA00007894"/>
    </source>
</evidence>
<dbReference type="PANTHER" id="PTHR43311:SF2">
    <property type="entry name" value="GLUTAMATE--TRNA LIGASE, MITOCHONDRIAL-RELATED"/>
    <property type="match status" value="1"/>
</dbReference>
<keyword evidence="4 11" id="KW-0436">Ligase</keyword>
<dbReference type="FunFam" id="3.40.50.620:FF:000045">
    <property type="entry name" value="Glutamate--tRNA ligase, mitochondrial"/>
    <property type="match status" value="1"/>
</dbReference>
<organism evidence="14 15">
    <name type="scientific">Komagataella pastoris</name>
    <name type="common">Yeast</name>
    <name type="synonym">Pichia pastoris</name>
    <dbReference type="NCBI Taxonomy" id="4922"/>
    <lineage>
        <taxon>Eukaryota</taxon>
        <taxon>Fungi</taxon>
        <taxon>Dikarya</taxon>
        <taxon>Ascomycota</taxon>
        <taxon>Saccharomycotina</taxon>
        <taxon>Pichiomycetes</taxon>
        <taxon>Pichiales</taxon>
        <taxon>Pichiaceae</taxon>
        <taxon>Komagataella</taxon>
    </lineage>
</organism>
<feature type="domain" description="Glutamyl/glutaminyl-tRNA synthetase class Ib catalytic" evidence="12">
    <location>
        <begin position="30"/>
        <end position="355"/>
    </location>
</feature>
<evidence type="ECO:0000256" key="7">
    <source>
        <dbReference type="ARBA" id="ARBA00022917"/>
    </source>
</evidence>
<evidence type="ECO:0000259" key="13">
    <source>
        <dbReference type="Pfam" id="PF19269"/>
    </source>
</evidence>
<evidence type="ECO:0000256" key="3">
    <source>
        <dbReference type="ARBA" id="ARBA00012835"/>
    </source>
</evidence>
<evidence type="ECO:0000256" key="11">
    <source>
        <dbReference type="RuleBase" id="RU363037"/>
    </source>
</evidence>
<dbReference type="InterPro" id="IPR033910">
    <property type="entry name" value="GluRS_core"/>
</dbReference>
<comment type="similarity">
    <text evidence="2">Belongs to the class-I aminoacyl-tRNA synthetase family. Glutamate--tRNA ligase type 1 subfamily.</text>
</comment>
<dbReference type="NCBIfam" id="TIGR00464">
    <property type="entry name" value="gltX_bact"/>
    <property type="match status" value="1"/>
</dbReference>
<dbReference type="GO" id="GO:0008270">
    <property type="term" value="F:zinc ion binding"/>
    <property type="evidence" value="ECO:0007669"/>
    <property type="project" value="InterPro"/>
</dbReference>
<evidence type="ECO:0000256" key="8">
    <source>
        <dbReference type="ARBA" id="ARBA00023146"/>
    </source>
</evidence>
<gene>
    <name evidence="14" type="primary">MSE1</name>
    <name evidence="14" type="ORF">ATY40_BA7501298</name>
</gene>
<sequence>MIIKRWHSINLKKPIKLGFNEVSRQPTSPVRTRFAPSPTGFLHLGSLRTALYNYLLARATNGSFILRLEDTDQNRLVKGAEENIYATLKWLSITIDEGPVEGGPFSPYKQSERDYSNHAHQMIESGAAYRCFCNRGRLEGLRESAKLLKPPTNVTYDRHCLKYSKAESDKLSTIKPFTIRFKSPDKYPPFEDLLHGSINLQPQINQEDVRYDDPILVKSDGLPTYHFANVIDDHYMKITHVIRGEEWLPSTPKHIALYNSFNWKPPKFVHIPLLTSIEDKKLSKRSGDIDIMSLKAKGYLPEALINFAVLFGWAPKRSVAGEKHSEVMSFSKLEKIFSLDDLTKGNAKVDFKKLDFLNKHYLNESLKDKKFFKESVDEVIRLLETKGISTTRSYVEKVLQTVGSLTTLNQLSEEQVYLFSKPSLAEFPHEDSLSILIAFREALKGQNVTDAINLTALKYPKKQVFEAVRFAVSGGVSGVKLPVLADLLGSDNFNSRINDAINLAHK</sequence>
<dbReference type="GO" id="GO:0006424">
    <property type="term" value="P:glutamyl-tRNA aminoacylation"/>
    <property type="evidence" value="ECO:0007669"/>
    <property type="project" value="InterPro"/>
</dbReference>
<dbReference type="PANTHER" id="PTHR43311">
    <property type="entry name" value="GLUTAMATE--TRNA LIGASE"/>
    <property type="match status" value="1"/>
</dbReference>
<dbReference type="Pfam" id="PF19269">
    <property type="entry name" value="Anticodon_2"/>
    <property type="match status" value="1"/>
</dbReference>
<dbReference type="PRINTS" id="PR00987">
    <property type="entry name" value="TRNASYNTHGLU"/>
</dbReference>